<name>A0ABM1ACF2_APLCA</name>
<dbReference type="InterPro" id="IPR038911">
    <property type="entry name" value="SCLT1"/>
</dbReference>
<organism evidence="2 3">
    <name type="scientific">Aplysia californica</name>
    <name type="common">California sea hare</name>
    <dbReference type="NCBI Taxonomy" id="6500"/>
    <lineage>
        <taxon>Eukaryota</taxon>
        <taxon>Metazoa</taxon>
        <taxon>Spiralia</taxon>
        <taxon>Lophotrochozoa</taxon>
        <taxon>Mollusca</taxon>
        <taxon>Gastropoda</taxon>
        <taxon>Heterobranchia</taxon>
        <taxon>Euthyneura</taxon>
        <taxon>Tectipleura</taxon>
        <taxon>Aplysiida</taxon>
        <taxon>Aplysioidea</taxon>
        <taxon>Aplysiidae</taxon>
        <taxon>Aplysia</taxon>
    </lineage>
</organism>
<proteinExistence type="predicted"/>
<dbReference type="PANTHER" id="PTHR35970">
    <property type="entry name" value="SODIUM CHANNEL AND CLATHRIN LINKER 1"/>
    <property type="match status" value="1"/>
</dbReference>
<feature type="coiled-coil region" evidence="1">
    <location>
        <begin position="40"/>
        <end position="92"/>
    </location>
</feature>
<sequence length="198" mass="22958">MCISYCVQNREYVIHVNNVVACICLIGRVENVRIQRDSEVAQLQERVSGFQSQFEVASEEREANVNQINALNKKLLEANKEKEAAYRKCLKEVALMEQDQQVKTRDLEIRLQTTEDTRQQTVSELRRLLTAQQRMSARWKEECQTIRHKFEGKLTDCRAEMSHVKKRNEELTSLLKDSQAKTAEVSADTAILHALKYT</sequence>
<evidence type="ECO:0000313" key="3">
    <source>
        <dbReference type="RefSeq" id="XP_012945044.1"/>
    </source>
</evidence>
<keyword evidence="1" id="KW-0175">Coiled coil</keyword>
<dbReference type="RefSeq" id="XP_012945044.1">
    <property type="nucleotide sequence ID" value="XM_013089590.2"/>
</dbReference>
<accession>A0ABM1ACF2</accession>
<gene>
    <name evidence="3" type="primary">LOC106013554</name>
</gene>
<protein>
    <submittedName>
        <fullName evidence="3">Uncharacterized protein LOC106013554</fullName>
    </submittedName>
</protein>
<dbReference type="GeneID" id="106013554"/>
<keyword evidence="2" id="KW-1185">Reference proteome</keyword>
<evidence type="ECO:0000256" key="1">
    <source>
        <dbReference type="SAM" id="Coils"/>
    </source>
</evidence>
<evidence type="ECO:0000313" key="2">
    <source>
        <dbReference type="Proteomes" id="UP000694888"/>
    </source>
</evidence>
<reference evidence="3" key="1">
    <citation type="submission" date="2025-08" db="UniProtKB">
        <authorList>
            <consortium name="RefSeq"/>
        </authorList>
    </citation>
    <scope>IDENTIFICATION</scope>
</reference>
<dbReference type="PANTHER" id="PTHR35970:SF1">
    <property type="entry name" value="SODIUM CHANNEL AND CLATHRIN LINKER 1"/>
    <property type="match status" value="1"/>
</dbReference>
<dbReference type="Proteomes" id="UP000694888">
    <property type="component" value="Unplaced"/>
</dbReference>